<evidence type="ECO:0000259" key="8">
    <source>
        <dbReference type="Pfam" id="PF00710"/>
    </source>
</evidence>
<dbReference type="InterPro" id="IPR027475">
    <property type="entry name" value="Asparaginase/glutaminase_AS2"/>
</dbReference>
<name>A0A410VJ85_9BRAD</name>
<dbReference type="OrthoDB" id="9788068at2"/>
<proteinExistence type="inferred from homology"/>
<dbReference type="InterPro" id="IPR027474">
    <property type="entry name" value="L-asparaginase_N"/>
</dbReference>
<feature type="active site" evidence="5">
    <location>
        <position position="14"/>
    </location>
</feature>
<comment type="similarity">
    <text evidence="1 7">Belongs to the asparaginase 1 family.</text>
</comment>
<dbReference type="NCBIfam" id="TIGR00520">
    <property type="entry name" value="asnASE_II"/>
    <property type="match status" value="1"/>
</dbReference>
<evidence type="ECO:0000313" key="13">
    <source>
        <dbReference type="Proteomes" id="UP000625079"/>
    </source>
</evidence>
<dbReference type="InterPro" id="IPR004550">
    <property type="entry name" value="AsnASE_II"/>
</dbReference>
<dbReference type="GO" id="GO:0004067">
    <property type="term" value="F:asparaginase activity"/>
    <property type="evidence" value="ECO:0007669"/>
    <property type="project" value="UniProtKB-UniRule"/>
</dbReference>
<dbReference type="Proteomes" id="UP000593880">
    <property type="component" value="Plasmid unnamed"/>
</dbReference>
<dbReference type="PROSITE" id="PS51732">
    <property type="entry name" value="ASN_GLN_ASE_3"/>
    <property type="match status" value="1"/>
</dbReference>
<dbReference type="SMART" id="SM00870">
    <property type="entry name" value="Asparaginase"/>
    <property type="match status" value="1"/>
</dbReference>
<dbReference type="InterPro" id="IPR027473">
    <property type="entry name" value="L-asparaginase_C"/>
</dbReference>
<dbReference type="FunFam" id="3.40.50.1170:FF:000001">
    <property type="entry name" value="L-asparaginase 2"/>
    <property type="match status" value="1"/>
</dbReference>
<dbReference type="PROSITE" id="PS00144">
    <property type="entry name" value="ASN_GLN_ASE_1"/>
    <property type="match status" value="1"/>
</dbReference>
<feature type="domain" description="L-asparaginase N-terminal" evidence="8">
    <location>
        <begin position="6"/>
        <end position="201"/>
    </location>
</feature>
<feature type="active site" description="O-isoaspartyl threonine intermediate" evidence="3">
    <location>
        <position position="14"/>
    </location>
</feature>
<dbReference type="CDD" id="cd08964">
    <property type="entry name" value="L-asparaginase_II"/>
    <property type="match status" value="1"/>
</dbReference>
<dbReference type="InterPro" id="IPR037152">
    <property type="entry name" value="L-asparaginase_N_sf"/>
</dbReference>
<dbReference type="RefSeq" id="WP_128929637.1">
    <property type="nucleotide sequence ID" value="NZ_BMHC01000010.1"/>
</dbReference>
<evidence type="ECO:0000256" key="5">
    <source>
        <dbReference type="PROSITE-ProRule" id="PRU10099"/>
    </source>
</evidence>
<dbReference type="Gene3D" id="3.40.50.40">
    <property type="match status" value="1"/>
</dbReference>
<sequence>MSLPLVYVLTTGGTIAGKGDSSVRPADYEVGLLTGNDLVQAIPELAQLADTRVIEIANIGSQDISFGHWKKLAETANGLLSSKEENIAGIVVTHGTDTLEETAYFLNLTMKSDKPVVLVGSQRPPTAMSTDGPYNLYSAVRVAIQPEAAGKGTLVVMNEQINAAREVVKTSTFRLEAFKSGDFGLLGYVDTDRIVFYRAPVRRHGNNSEFDIKNINELPTVHIVYSYADAPGTPIRDALASGAKGVVIAGAGAGTLSQNEKAAVAAYRKTGGEAIIMRSSRTERARH</sequence>
<dbReference type="EMBL" id="BMHC01000010">
    <property type="protein sequence ID" value="GGI27550.1"/>
    <property type="molecule type" value="Genomic_DNA"/>
</dbReference>
<dbReference type="PIRSF" id="PIRSF001220">
    <property type="entry name" value="L-ASNase_gatD"/>
    <property type="match status" value="1"/>
</dbReference>
<evidence type="ECO:0000256" key="4">
    <source>
        <dbReference type="PIRSR" id="PIRSR001220-2"/>
    </source>
</evidence>
<geneLocation type="plasmid" evidence="11 12">
    <name>unnamed</name>
</geneLocation>
<keyword evidence="2" id="KW-0378">Hydrolase</keyword>
<organism evidence="10 13">
    <name type="scientific">Bradyrhizobium guangdongense</name>
    <dbReference type="NCBI Taxonomy" id="1325090"/>
    <lineage>
        <taxon>Bacteria</taxon>
        <taxon>Pseudomonadati</taxon>
        <taxon>Pseudomonadota</taxon>
        <taxon>Alphaproteobacteria</taxon>
        <taxon>Hyphomicrobiales</taxon>
        <taxon>Nitrobacteraceae</taxon>
        <taxon>Bradyrhizobium</taxon>
    </lineage>
</organism>
<keyword evidence="11" id="KW-0614">Plasmid</keyword>
<dbReference type="InterPro" id="IPR006034">
    <property type="entry name" value="Asparaginase/glutaminase-like"/>
</dbReference>
<keyword evidence="12" id="KW-1185">Reference proteome</keyword>
<dbReference type="EMBL" id="CP030058">
    <property type="protein sequence ID" value="QOZ64223.1"/>
    <property type="molecule type" value="Genomic_DNA"/>
</dbReference>
<dbReference type="PIRSF" id="PIRSF500176">
    <property type="entry name" value="L_ASNase"/>
    <property type="match status" value="1"/>
</dbReference>
<reference evidence="10" key="3">
    <citation type="submission" date="2022-12" db="EMBL/GenBank/DDBJ databases">
        <authorList>
            <person name="Sun Q."/>
            <person name="Zhou Y."/>
        </authorList>
    </citation>
    <scope>NUCLEOTIDE SEQUENCE</scope>
    <source>
        <strain evidence="10">CGMCC 1.15034</strain>
    </source>
</reference>
<dbReference type="Gene3D" id="3.40.50.1170">
    <property type="entry name" value="L-asparaginase, N-terminal domain"/>
    <property type="match status" value="1"/>
</dbReference>
<dbReference type="InterPro" id="IPR020827">
    <property type="entry name" value="Asparaginase/glutaminase_AS1"/>
</dbReference>
<evidence type="ECO:0000313" key="12">
    <source>
        <dbReference type="Proteomes" id="UP000593880"/>
    </source>
</evidence>
<dbReference type="PANTHER" id="PTHR11707">
    <property type="entry name" value="L-ASPARAGINASE"/>
    <property type="match status" value="1"/>
</dbReference>
<reference evidence="10" key="1">
    <citation type="journal article" date="2014" name="Int. J. Syst. Evol. Microbiol.">
        <title>Complete genome sequence of Corynebacterium casei LMG S-19264T (=DSM 44701T), isolated from a smear-ripened cheese.</title>
        <authorList>
            <consortium name="US DOE Joint Genome Institute (JGI-PGF)"/>
            <person name="Walter F."/>
            <person name="Albersmeier A."/>
            <person name="Kalinowski J."/>
            <person name="Ruckert C."/>
        </authorList>
    </citation>
    <scope>NUCLEOTIDE SEQUENCE</scope>
    <source>
        <strain evidence="10">CGMCC 1.15034</strain>
    </source>
</reference>
<dbReference type="AlphaFoldDB" id="A0A410VJ85"/>
<feature type="binding site" evidence="4">
    <location>
        <position position="61"/>
    </location>
    <ligand>
        <name>substrate</name>
    </ligand>
</feature>
<dbReference type="PRINTS" id="PR00139">
    <property type="entry name" value="ASNGLNASE"/>
</dbReference>
<dbReference type="InterPro" id="IPR036152">
    <property type="entry name" value="Asp/glu_Ase-like_sf"/>
</dbReference>
<evidence type="ECO:0000256" key="1">
    <source>
        <dbReference type="ARBA" id="ARBA00010518"/>
    </source>
</evidence>
<dbReference type="Pfam" id="PF17763">
    <property type="entry name" value="Asparaginase_C"/>
    <property type="match status" value="1"/>
</dbReference>
<dbReference type="SUPFAM" id="SSF53774">
    <property type="entry name" value="Glutaminase/Asparaginase"/>
    <property type="match status" value="1"/>
</dbReference>
<dbReference type="Pfam" id="PF00710">
    <property type="entry name" value="Asparaginase"/>
    <property type="match status" value="1"/>
</dbReference>
<feature type="domain" description="Asparaginase/glutaminase C-terminal" evidence="9">
    <location>
        <begin position="221"/>
        <end position="283"/>
    </location>
</feature>
<evidence type="ECO:0000256" key="2">
    <source>
        <dbReference type="ARBA" id="ARBA00022801"/>
    </source>
</evidence>
<dbReference type="Proteomes" id="UP000625079">
    <property type="component" value="Unassembled WGS sequence"/>
</dbReference>
<dbReference type="PANTHER" id="PTHR11707:SF28">
    <property type="entry name" value="60 KDA LYSOPHOSPHOLIPASE"/>
    <property type="match status" value="1"/>
</dbReference>
<reference evidence="11 12" key="2">
    <citation type="submission" date="2018-06" db="EMBL/GenBank/DDBJ databases">
        <title>Comparative genomics of rhizobia nodulating Arachis hypogaea in China.</title>
        <authorList>
            <person name="Li Y."/>
        </authorList>
    </citation>
    <scope>NUCLEOTIDE SEQUENCE [LARGE SCALE GENOMIC DNA]</scope>
    <source>
        <strain evidence="11 12">CCBAU 51658</strain>
        <plasmid evidence="11 12">unnamed</plasmid>
    </source>
</reference>
<dbReference type="InterPro" id="IPR040919">
    <property type="entry name" value="Asparaginase_C"/>
</dbReference>
<evidence type="ECO:0000313" key="11">
    <source>
        <dbReference type="EMBL" id="QOZ64223.1"/>
    </source>
</evidence>
<dbReference type="PROSITE" id="PS00917">
    <property type="entry name" value="ASN_GLN_ASE_2"/>
    <property type="match status" value="1"/>
</dbReference>
<evidence type="ECO:0000259" key="9">
    <source>
        <dbReference type="Pfam" id="PF17763"/>
    </source>
</evidence>
<evidence type="ECO:0000256" key="3">
    <source>
        <dbReference type="PIRSR" id="PIRSR001220-1"/>
    </source>
</evidence>
<gene>
    <name evidence="10" type="ORF">GCM10010987_44950</name>
    <name evidence="11" type="ORF">XH86_35985</name>
</gene>
<feature type="binding site" evidence="4">
    <location>
        <begin position="96"/>
        <end position="97"/>
    </location>
    <ligand>
        <name>substrate</name>
    </ligand>
</feature>
<protein>
    <submittedName>
        <fullName evidence="10 11">L-asparaginase</fullName>
    </submittedName>
</protein>
<evidence type="ECO:0000313" key="10">
    <source>
        <dbReference type="EMBL" id="GGI27550.1"/>
    </source>
</evidence>
<evidence type="ECO:0000256" key="7">
    <source>
        <dbReference type="RuleBase" id="RU004456"/>
    </source>
</evidence>
<evidence type="ECO:0000256" key="6">
    <source>
        <dbReference type="PROSITE-ProRule" id="PRU10100"/>
    </source>
</evidence>
<feature type="active site" evidence="6">
    <location>
        <position position="96"/>
    </location>
</feature>
<dbReference type="GO" id="GO:0006528">
    <property type="term" value="P:asparagine metabolic process"/>
    <property type="evidence" value="ECO:0007669"/>
    <property type="project" value="InterPro"/>
</dbReference>
<accession>A0A410VJ85</accession>